<evidence type="ECO:0000313" key="1">
    <source>
        <dbReference type="EMBL" id="GAA4930442.1"/>
    </source>
</evidence>
<dbReference type="Proteomes" id="UP001409585">
    <property type="component" value="Unassembled WGS sequence"/>
</dbReference>
<dbReference type="AlphaFoldDB" id="A0AAV3TXF2"/>
<keyword evidence="2" id="KW-1185">Reference proteome</keyword>
<evidence type="ECO:0000313" key="2">
    <source>
        <dbReference type="Proteomes" id="UP001409585"/>
    </source>
</evidence>
<name>A0AAV3TXF2_9ALTE</name>
<protein>
    <submittedName>
        <fullName evidence="1">Uncharacterized protein</fullName>
    </submittedName>
</protein>
<dbReference type="EMBL" id="BAABLX010000003">
    <property type="protein sequence ID" value="GAA4930442.1"/>
    <property type="molecule type" value="Genomic_DNA"/>
</dbReference>
<dbReference type="RefSeq" id="WP_345415954.1">
    <property type="nucleotide sequence ID" value="NZ_AP031496.1"/>
</dbReference>
<gene>
    <name evidence="1" type="ORF">GCM10025791_02880</name>
</gene>
<organism evidence="1 2">
    <name type="scientific">Halioxenophilus aromaticivorans</name>
    <dbReference type="NCBI Taxonomy" id="1306992"/>
    <lineage>
        <taxon>Bacteria</taxon>
        <taxon>Pseudomonadati</taxon>
        <taxon>Pseudomonadota</taxon>
        <taxon>Gammaproteobacteria</taxon>
        <taxon>Alteromonadales</taxon>
        <taxon>Alteromonadaceae</taxon>
        <taxon>Halioxenophilus</taxon>
    </lineage>
</organism>
<reference evidence="2" key="1">
    <citation type="journal article" date="2019" name="Int. J. Syst. Evol. Microbiol.">
        <title>The Global Catalogue of Microorganisms (GCM) 10K type strain sequencing project: providing services to taxonomists for standard genome sequencing and annotation.</title>
        <authorList>
            <consortium name="The Broad Institute Genomics Platform"/>
            <consortium name="The Broad Institute Genome Sequencing Center for Infectious Disease"/>
            <person name="Wu L."/>
            <person name="Ma J."/>
        </authorList>
    </citation>
    <scope>NUCLEOTIDE SEQUENCE [LARGE SCALE GENOMIC DNA]</scope>
    <source>
        <strain evidence="2">JCM 19134</strain>
    </source>
</reference>
<sequence length="171" mass="19321">MIEDWSELLSIFTENDVSLPDIELLHLSGREAIAGYERFGNFAGYISSEIPYYWPVTNQCEVSILFTDNPSVQFVAGEAEPFHLCFGGIKSLTGKKLPELGAFVFVFVFADSLVIDYRMGPEWTQAALEGLFEILLAITAKFQNYPIEHKINIKDNDGSIFKSHWDAYHNA</sequence>
<proteinExistence type="predicted"/>
<accession>A0AAV3TXF2</accession>
<comment type="caution">
    <text evidence="1">The sequence shown here is derived from an EMBL/GenBank/DDBJ whole genome shotgun (WGS) entry which is preliminary data.</text>
</comment>